<gene>
    <name evidence="2" type="ORF">ANDGO_01524</name>
</gene>
<organism evidence="2 3">
    <name type="scientific">Andalucia godoyi</name>
    <name type="common">Flagellate</name>
    <dbReference type="NCBI Taxonomy" id="505711"/>
    <lineage>
        <taxon>Eukaryota</taxon>
        <taxon>Discoba</taxon>
        <taxon>Jakobida</taxon>
        <taxon>Andalucina</taxon>
        <taxon>Andaluciidae</taxon>
        <taxon>Andalucia</taxon>
    </lineage>
</organism>
<reference evidence="2" key="1">
    <citation type="submission" date="2019-09" db="EMBL/GenBank/DDBJ databases">
        <title>The Mitochondrial Proteome of the Jakobid, Andalucia godoyi, a Protist With the Most Gene-Rich and Bacteria-Like Mitochondrial Genome.</title>
        <authorList>
            <person name="Gray M.W."/>
            <person name="Burger G."/>
            <person name="Derelle R."/>
            <person name="Klimes V."/>
            <person name="Leger M."/>
            <person name="Sarrasin M."/>
            <person name="Vlcek C."/>
            <person name="Roger A.J."/>
            <person name="Elias M."/>
            <person name="Lang B.F."/>
        </authorList>
    </citation>
    <scope>NUCLEOTIDE SEQUENCE</scope>
    <source>
        <strain evidence="2">And28</strain>
    </source>
</reference>
<protein>
    <submittedName>
        <fullName evidence="2">Putative mitochondrial protein</fullName>
    </submittedName>
</protein>
<evidence type="ECO:0000256" key="1">
    <source>
        <dbReference type="SAM" id="MobiDB-lite"/>
    </source>
</evidence>
<feature type="region of interest" description="Disordered" evidence="1">
    <location>
        <begin position="50"/>
        <end position="127"/>
    </location>
</feature>
<feature type="compositionally biased region" description="Basic and acidic residues" evidence="1">
    <location>
        <begin position="104"/>
        <end position="127"/>
    </location>
</feature>
<accession>A0A8K0AIH3</accession>
<keyword evidence="3" id="KW-1185">Reference proteome</keyword>
<name>A0A8K0AIH3_ANDGO</name>
<feature type="compositionally biased region" description="Polar residues" evidence="1">
    <location>
        <begin position="88"/>
        <end position="103"/>
    </location>
</feature>
<dbReference type="EMBL" id="VRVR01000047">
    <property type="protein sequence ID" value="KAF0852297.1"/>
    <property type="molecule type" value="Genomic_DNA"/>
</dbReference>
<sequence length="127" mass="14322">MLSRMFIVAAKRPTLLASPAFRRYFSPGPSTSGATYDLNTLDRDYREPSLRNSGMVEKKSNVQMDASKDGEFESEFEGLHDSKYANKSAASPASSVRESTSQPEEQKLRQMAHEMDKTEKHDNWQGL</sequence>
<evidence type="ECO:0000313" key="3">
    <source>
        <dbReference type="Proteomes" id="UP000799049"/>
    </source>
</evidence>
<dbReference type="AlphaFoldDB" id="A0A8K0AIH3"/>
<dbReference type="Proteomes" id="UP000799049">
    <property type="component" value="Unassembled WGS sequence"/>
</dbReference>
<comment type="caution">
    <text evidence="2">The sequence shown here is derived from an EMBL/GenBank/DDBJ whole genome shotgun (WGS) entry which is preliminary data.</text>
</comment>
<evidence type="ECO:0000313" key="2">
    <source>
        <dbReference type="EMBL" id="KAF0852297.1"/>
    </source>
</evidence>
<feature type="compositionally biased region" description="Basic and acidic residues" evidence="1">
    <location>
        <begin position="56"/>
        <end position="84"/>
    </location>
</feature>
<proteinExistence type="predicted"/>